<dbReference type="SUPFAM" id="SSF52935">
    <property type="entry name" value="PK C-terminal domain-like"/>
    <property type="match status" value="1"/>
</dbReference>
<dbReference type="AlphaFoldDB" id="A0A933IA77"/>
<dbReference type="InterPro" id="IPR036918">
    <property type="entry name" value="Pyrv_Knase_C_sf"/>
</dbReference>
<dbReference type="Gene3D" id="3.40.1380.20">
    <property type="entry name" value="Pyruvate kinase, C-terminal domain"/>
    <property type="match status" value="1"/>
</dbReference>
<organism evidence="2 3">
    <name type="scientific">candidate division TA06 bacterium</name>
    <dbReference type="NCBI Taxonomy" id="2250710"/>
    <lineage>
        <taxon>Bacteria</taxon>
        <taxon>Bacteria division TA06</taxon>
    </lineage>
</organism>
<reference evidence="2" key="1">
    <citation type="submission" date="2020-07" db="EMBL/GenBank/DDBJ databases">
        <title>Huge and variable diversity of episymbiotic CPR bacteria and DPANN archaea in groundwater ecosystems.</title>
        <authorList>
            <person name="He C.Y."/>
            <person name="Keren R."/>
            <person name="Whittaker M."/>
            <person name="Farag I.F."/>
            <person name="Doudna J."/>
            <person name="Cate J.H.D."/>
            <person name="Banfield J.F."/>
        </authorList>
    </citation>
    <scope>NUCLEOTIDE SEQUENCE</scope>
    <source>
        <strain evidence="2">NC_groundwater_1520_Pr4_B-0.1um_53_5</strain>
    </source>
</reference>
<dbReference type="InterPro" id="IPR015795">
    <property type="entry name" value="Pyrv_Knase_C"/>
</dbReference>
<evidence type="ECO:0000313" key="2">
    <source>
        <dbReference type="EMBL" id="MBI4727066.1"/>
    </source>
</evidence>
<gene>
    <name evidence="2" type="ORF">HY768_07575</name>
</gene>
<comment type="caution">
    <text evidence="2">The sequence shown here is derived from an EMBL/GenBank/DDBJ whole genome shotgun (WGS) entry which is preliminary data.</text>
</comment>
<feature type="domain" description="Pyruvate kinase C-terminal" evidence="1">
    <location>
        <begin position="17"/>
        <end position="62"/>
    </location>
</feature>
<dbReference type="Proteomes" id="UP000736328">
    <property type="component" value="Unassembled WGS sequence"/>
</dbReference>
<accession>A0A933IA77</accession>
<sequence>MNSIYFEKPGPGNSRQTLELAGQRVKELGIKNIIVATTSEATALEAAKLLKGFNIVAVTHSAGFSAKDAQELWPDNRVKLEKLGVKILTCQHALGGVNPP</sequence>
<evidence type="ECO:0000313" key="3">
    <source>
        <dbReference type="Proteomes" id="UP000736328"/>
    </source>
</evidence>
<name>A0A933IA77_UNCT6</name>
<dbReference type="EMBL" id="JACQXR010000099">
    <property type="protein sequence ID" value="MBI4727066.1"/>
    <property type="molecule type" value="Genomic_DNA"/>
</dbReference>
<proteinExistence type="predicted"/>
<dbReference type="Pfam" id="PF02887">
    <property type="entry name" value="PK_C"/>
    <property type="match status" value="1"/>
</dbReference>
<evidence type="ECO:0000259" key="1">
    <source>
        <dbReference type="Pfam" id="PF02887"/>
    </source>
</evidence>
<protein>
    <recommendedName>
        <fullName evidence="1">Pyruvate kinase C-terminal domain-containing protein</fullName>
    </recommendedName>
</protein>